<dbReference type="PANTHER" id="PTHR47618:SF1">
    <property type="entry name" value="BIFUNCTIONAL OLIGORIBONUCLEASE AND PAP PHOSPHATASE NRNA"/>
    <property type="match status" value="1"/>
</dbReference>
<dbReference type="GO" id="GO:0003676">
    <property type="term" value="F:nucleic acid binding"/>
    <property type="evidence" value="ECO:0007669"/>
    <property type="project" value="InterPro"/>
</dbReference>
<evidence type="ECO:0000313" key="3">
    <source>
        <dbReference type="EMBL" id="MBB6452098.1"/>
    </source>
</evidence>
<reference evidence="3 4" key="1">
    <citation type="submission" date="2020-08" db="EMBL/GenBank/DDBJ databases">
        <title>Genomic Encyclopedia of Type Strains, Phase IV (KMG-IV): sequencing the most valuable type-strain genomes for metagenomic binning, comparative biology and taxonomic classification.</title>
        <authorList>
            <person name="Goeker M."/>
        </authorList>
    </citation>
    <scope>NUCLEOTIDE SEQUENCE [LARGE SCALE GENOMIC DNA]</scope>
    <source>
        <strain evidence="3 4">DSM 19612</strain>
    </source>
</reference>
<dbReference type="RefSeq" id="WP_376697722.1">
    <property type="nucleotide sequence ID" value="NZ_CADDWK010000001.1"/>
</dbReference>
<dbReference type="InterPro" id="IPR051319">
    <property type="entry name" value="Oligoribo/pAp-PDE_c-di-AMP_PDE"/>
</dbReference>
<dbReference type="Pfam" id="PF02272">
    <property type="entry name" value="DHHA1"/>
    <property type="match status" value="1"/>
</dbReference>
<feature type="domain" description="DHHA1" evidence="2">
    <location>
        <begin position="231"/>
        <end position="314"/>
    </location>
</feature>
<dbReference type="EC" id="3.1.13.3" evidence="3"/>
<dbReference type="AlphaFoldDB" id="A0A841Q302"/>
<dbReference type="Gene3D" id="3.90.1640.10">
    <property type="entry name" value="inorganic pyrophosphatase (n-terminal core)"/>
    <property type="match status" value="1"/>
</dbReference>
<dbReference type="SUPFAM" id="SSF64182">
    <property type="entry name" value="DHH phosphoesterases"/>
    <property type="match status" value="1"/>
</dbReference>
<dbReference type="InterPro" id="IPR003156">
    <property type="entry name" value="DHHA1_dom"/>
</dbReference>
<feature type="domain" description="DDH" evidence="1">
    <location>
        <begin position="18"/>
        <end position="157"/>
    </location>
</feature>
<name>A0A841Q302_9BACI</name>
<dbReference type="PANTHER" id="PTHR47618">
    <property type="entry name" value="BIFUNCTIONAL OLIGORIBONUCLEASE AND PAP PHOSPHATASE NRNA"/>
    <property type="match status" value="1"/>
</dbReference>
<keyword evidence="4" id="KW-1185">Reference proteome</keyword>
<keyword evidence="3" id="KW-0378">Hydrolase</keyword>
<gene>
    <name evidence="3" type="ORF">HNQ94_000519</name>
</gene>
<accession>A0A841Q302</accession>
<protein>
    <submittedName>
        <fullName evidence="3">Phosphoesterase RecJ-like protein</fullName>
        <ecNumber evidence="3">3.1.13.3</ecNumber>
        <ecNumber evidence="3">3.1.3.7</ecNumber>
    </submittedName>
</protein>
<dbReference type="Proteomes" id="UP000581688">
    <property type="component" value="Unassembled WGS sequence"/>
</dbReference>
<dbReference type="Pfam" id="PF01368">
    <property type="entry name" value="DHH"/>
    <property type="match status" value="1"/>
</dbReference>
<dbReference type="Gene3D" id="3.10.310.30">
    <property type="match status" value="1"/>
</dbReference>
<comment type="caution">
    <text evidence="3">The sequence shown here is derived from an EMBL/GenBank/DDBJ whole genome shotgun (WGS) entry which is preliminary data.</text>
</comment>
<dbReference type="InterPro" id="IPR001667">
    <property type="entry name" value="DDH_dom"/>
</dbReference>
<proteinExistence type="predicted"/>
<evidence type="ECO:0000259" key="2">
    <source>
        <dbReference type="Pfam" id="PF02272"/>
    </source>
</evidence>
<dbReference type="GO" id="GO:0008441">
    <property type="term" value="F:3'(2'),5'-bisphosphate nucleotidase activity"/>
    <property type="evidence" value="ECO:0007669"/>
    <property type="project" value="UniProtKB-EC"/>
</dbReference>
<sequence length="319" mass="36288">MKMTEKEIISTIKQFDTIIIHRHVRPDPDAYGSQIGLAHLIKENYPDKKVLVTGEEERSLRFLATLDQIEDSTYEDALVIVCDTANQERVCDQRYTKGKMVIKIDHHPNHDPYGDINWVDTGASSTSEMIYELYLAGNANEKWRLTDEAARLIYAGIVGDTGRFLFPSATTKTFQYASELVKYDFDRTLLYNNLYNTKHRIARLKGYVLQHFSVSENGFSTIKITKEILEEYGISPSETSQLVGILGDIEGVIAWVFFIEETDVIRVRLRSKGPIINDIAARYNGGGHPMASGASVYTWEEADEVIKDLEEVCKIFQEI</sequence>
<dbReference type="InterPro" id="IPR038763">
    <property type="entry name" value="DHH_sf"/>
</dbReference>
<dbReference type="EC" id="3.1.3.7" evidence="3"/>
<organism evidence="3 4">
    <name type="scientific">Salirhabdus euzebyi</name>
    <dbReference type="NCBI Taxonomy" id="394506"/>
    <lineage>
        <taxon>Bacteria</taxon>
        <taxon>Bacillati</taxon>
        <taxon>Bacillota</taxon>
        <taxon>Bacilli</taxon>
        <taxon>Bacillales</taxon>
        <taxon>Bacillaceae</taxon>
        <taxon>Salirhabdus</taxon>
    </lineage>
</organism>
<evidence type="ECO:0000313" key="4">
    <source>
        <dbReference type="Proteomes" id="UP000581688"/>
    </source>
</evidence>
<evidence type="ECO:0000259" key="1">
    <source>
        <dbReference type="Pfam" id="PF01368"/>
    </source>
</evidence>
<dbReference type="EMBL" id="JACHGH010000001">
    <property type="protein sequence ID" value="MBB6452098.1"/>
    <property type="molecule type" value="Genomic_DNA"/>
</dbReference>